<dbReference type="EMBL" id="FOIS01000001">
    <property type="protein sequence ID" value="SEV88460.1"/>
    <property type="molecule type" value="Genomic_DNA"/>
</dbReference>
<gene>
    <name evidence="2" type="ORF">SAMN05216285_1049</name>
</gene>
<dbReference type="AlphaFoldDB" id="A0A1I0MKR8"/>
<evidence type="ECO:0000313" key="2">
    <source>
        <dbReference type="EMBL" id="SEV88460.1"/>
    </source>
</evidence>
<organism evidence="2 3">
    <name type="scientific">Natrinema salifodinae</name>
    <dbReference type="NCBI Taxonomy" id="1202768"/>
    <lineage>
        <taxon>Archaea</taxon>
        <taxon>Methanobacteriati</taxon>
        <taxon>Methanobacteriota</taxon>
        <taxon>Stenosarchaea group</taxon>
        <taxon>Halobacteria</taxon>
        <taxon>Halobacteriales</taxon>
        <taxon>Natrialbaceae</taxon>
        <taxon>Natrinema</taxon>
    </lineage>
</organism>
<dbReference type="Pfam" id="PF23455">
    <property type="entry name" value="DUF7129"/>
    <property type="match status" value="1"/>
</dbReference>
<dbReference type="OrthoDB" id="280213at2157"/>
<dbReference type="Proteomes" id="UP000183275">
    <property type="component" value="Unassembled WGS sequence"/>
</dbReference>
<dbReference type="InterPro" id="IPR055553">
    <property type="entry name" value="DUF7129"/>
</dbReference>
<sequence>MHDLREDRDSVSTYECLRCGELVTTDTRPDACPNCGQTGSYRNRAMSLE</sequence>
<dbReference type="Gene3D" id="2.20.28.10">
    <property type="match status" value="1"/>
</dbReference>
<accession>A0A1I0MKR8</accession>
<dbReference type="SUPFAM" id="SSF57802">
    <property type="entry name" value="Rubredoxin-like"/>
    <property type="match status" value="1"/>
</dbReference>
<keyword evidence="3" id="KW-1185">Reference proteome</keyword>
<evidence type="ECO:0000259" key="1">
    <source>
        <dbReference type="Pfam" id="PF23455"/>
    </source>
</evidence>
<name>A0A1I0MKR8_9EURY</name>
<dbReference type="RefSeq" id="WP_143067651.1">
    <property type="nucleotide sequence ID" value="NZ_FOIS01000001.1"/>
</dbReference>
<protein>
    <recommendedName>
        <fullName evidence="1">DUF7129 domain-containing protein</fullName>
    </recommendedName>
</protein>
<proteinExistence type="predicted"/>
<reference evidence="3" key="1">
    <citation type="submission" date="2016-10" db="EMBL/GenBank/DDBJ databases">
        <authorList>
            <person name="Varghese N."/>
        </authorList>
    </citation>
    <scope>NUCLEOTIDE SEQUENCE [LARGE SCALE GENOMIC DNA]</scope>
    <source>
        <strain evidence="3">CGMCC 1.12284</strain>
    </source>
</reference>
<evidence type="ECO:0000313" key="3">
    <source>
        <dbReference type="Proteomes" id="UP000183275"/>
    </source>
</evidence>
<dbReference type="NCBIfam" id="NF033497">
    <property type="entry name" value="rubre_like_arch"/>
    <property type="match status" value="1"/>
</dbReference>
<feature type="domain" description="DUF7129" evidence="1">
    <location>
        <begin position="9"/>
        <end position="48"/>
    </location>
</feature>